<evidence type="ECO:0000313" key="3">
    <source>
        <dbReference type="Proteomes" id="UP001279012"/>
    </source>
</evidence>
<gene>
    <name evidence="2" type="ORF">SJ059_32560</name>
</gene>
<feature type="non-terminal residue" evidence="2">
    <location>
        <position position="1"/>
    </location>
</feature>
<protein>
    <submittedName>
        <fullName evidence="2">Uncharacterized protein</fullName>
    </submittedName>
</protein>
<comment type="caution">
    <text evidence="2">The sequence shown here is derived from an EMBL/GenBank/DDBJ whole genome shotgun (WGS) entry which is preliminary data.</text>
</comment>
<dbReference type="Proteomes" id="UP001279012">
    <property type="component" value="Unassembled WGS sequence"/>
</dbReference>
<sequence>MCIRDSYATLATFNIQIAGFHPIIPALLLSLVAFLVANRFGEQTLPQSAPLQ</sequence>
<accession>A0AAW9EDX1</accession>
<proteinExistence type="predicted"/>
<evidence type="ECO:0000313" key="2">
    <source>
        <dbReference type="EMBL" id="MDX7019158.1"/>
    </source>
</evidence>
<keyword evidence="1" id="KW-0812">Transmembrane</keyword>
<keyword evidence="1" id="KW-0472">Membrane</keyword>
<evidence type="ECO:0000256" key="1">
    <source>
        <dbReference type="SAM" id="Phobius"/>
    </source>
</evidence>
<keyword evidence="1" id="KW-1133">Transmembrane helix</keyword>
<dbReference type="EMBL" id="JAWZZT010001741">
    <property type="protein sequence ID" value="MDX7019158.1"/>
    <property type="molecule type" value="Genomic_DNA"/>
</dbReference>
<feature type="transmembrane region" description="Helical" evidence="1">
    <location>
        <begin position="15"/>
        <end position="37"/>
    </location>
</feature>
<dbReference type="AlphaFoldDB" id="A0AAW9EDX1"/>
<reference evidence="2" key="1">
    <citation type="submission" date="2023-11" db="EMBL/GenBank/DDBJ databases">
        <title>Detection of rare carbapenemases in Enterobacterales - comparison of two colorimetric and two CIM-based carbapenemase assays.</title>
        <authorList>
            <person name="Schaffarczyk L."/>
            <person name="Noster J."/>
            <person name="Stelzer Y."/>
            <person name="Sattler J."/>
            <person name="Gatermann S."/>
            <person name="Hamprecht A."/>
        </authorList>
    </citation>
    <scope>NUCLEOTIDE SEQUENCE</scope>
    <source>
        <strain evidence="2">CIM-Cont-037</strain>
    </source>
</reference>
<name>A0AAW9EDX1_KLEAE</name>
<organism evidence="2 3">
    <name type="scientific">Klebsiella aerogenes</name>
    <name type="common">Enterobacter aerogenes</name>
    <dbReference type="NCBI Taxonomy" id="548"/>
    <lineage>
        <taxon>Bacteria</taxon>
        <taxon>Pseudomonadati</taxon>
        <taxon>Pseudomonadota</taxon>
        <taxon>Gammaproteobacteria</taxon>
        <taxon>Enterobacterales</taxon>
        <taxon>Enterobacteriaceae</taxon>
        <taxon>Klebsiella/Raoultella group</taxon>
        <taxon>Klebsiella</taxon>
    </lineage>
</organism>